<dbReference type="InterPro" id="IPR001584">
    <property type="entry name" value="Integrase_cat-core"/>
</dbReference>
<dbReference type="InterPro" id="IPR041588">
    <property type="entry name" value="Integrase_H2C2"/>
</dbReference>
<dbReference type="InterPro" id="IPR041373">
    <property type="entry name" value="RT_RNaseH"/>
</dbReference>
<dbReference type="InterPro" id="IPR057670">
    <property type="entry name" value="SH3_retrovirus"/>
</dbReference>
<evidence type="ECO:0000256" key="12">
    <source>
        <dbReference type="ARBA" id="ARBA00022908"/>
    </source>
</evidence>
<dbReference type="GO" id="GO:0003723">
    <property type="term" value="F:RNA binding"/>
    <property type="evidence" value="ECO:0007669"/>
    <property type="project" value="UniProtKB-KW"/>
</dbReference>
<evidence type="ECO:0000256" key="2">
    <source>
        <dbReference type="ARBA" id="ARBA00022670"/>
    </source>
</evidence>
<dbReference type="Pfam" id="PF00665">
    <property type="entry name" value="rve"/>
    <property type="match status" value="1"/>
</dbReference>
<dbReference type="InterPro" id="IPR050951">
    <property type="entry name" value="Retrovirus_Pol_polyprotein"/>
</dbReference>
<evidence type="ECO:0000256" key="13">
    <source>
        <dbReference type="ARBA" id="ARBA00022918"/>
    </source>
</evidence>
<dbReference type="Pfam" id="PF07727">
    <property type="entry name" value="RVT_2"/>
    <property type="match status" value="1"/>
</dbReference>
<gene>
    <name evidence="20" type="primary">BQ5605_C006g03819</name>
    <name evidence="20" type="ORF">BQ5605_C006G03819</name>
</gene>
<evidence type="ECO:0000256" key="5">
    <source>
        <dbReference type="ARBA" id="ARBA00022722"/>
    </source>
</evidence>
<dbReference type="InterPro" id="IPR036397">
    <property type="entry name" value="RNaseH_sf"/>
</dbReference>
<dbReference type="SMART" id="SM00298">
    <property type="entry name" value="CHROMO"/>
    <property type="match status" value="1"/>
</dbReference>
<keyword evidence="12" id="KW-0229">DNA integration</keyword>
<dbReference type="PROSITE" id="PS50013">
    <property type="entry name" value="CHROMO_2"/>
    <property type="match status" value="1"/>
</dbReference>
<dbReference type="GO" id="GO:0006338">
    <property type="term" value="P:chromatin remodeling"/>
    <property type="evidence" value="ECO:0007669"/>
    <property type="project" value="UniProtKB-ARBA"/>
</dbReference>
<dbReference type="Pfam" id="PF24626">
    <property type="entry name" value="SH3_Tf2-1"/>
    <property type="match status" value="1"/>
</dbReference>
<keyword evidence="15" id="KW-0238">DNA-binding</keyword>
<dbReference type="InterPro" id="IPR023780">
    <property type="entry name" value="Chromo_domain"/>
</dbReference>
<keyword evidence="4" id="KW-0548">Nucleotidyltransferase</keyword>
<dbReference type="GO" id="GO:0046872">
    <property type="term" value="F:metal ion binding"/>
    <property type="evidence" value="ECO:0007669"/>
    <property type="project" value="UniProtKB-KW"/>
</dbReference>
<dbReference type="GO" id="GO:0006310">
    <property type="term" value="P:DNA recombination"/>
    <property type="evidence" value="ECO:0007669"/>
    <property type="project" value="UniProtKB-KW"/>
</dbReference>
<evidence type="ECO:0000256" key="3">
    <source>
        <dbReference type="ARBA" id="ARBA00022679"/>
    </source>
</evidence>
<keyword evidence="3" id="KW-0808">Transferase</keyword>
<evidence type="ECO:0000256" key="11">
    <source>
        <dbReference type="ARBA" id="ARBA00022884"/>
    </source>
</evidence>
<dbReference type="EMBL" id="FQNC01000044">
    <property type="protein sequence ID" value="SGY53930.1"/>
    <property type="molecule type" value="Genomic_DNA"/>
</dbReference>
<dbReference type="PANTHER" id="PTHR37984:SF5">
    <property type="entry name" value="PROTEIN NYNRIN-LIKE"/>
    <property type="match status" value="1"/>
</dbReference>
<dbReference type="Pfam" id="PF25597">
    <property type="entry name" value="SH3_retrovirus"/>
    <property type="match status" value="1"/>
</dbReference>
<dbReference type="Gene3D" id="1.10.340.70">
    <property type="match status" value="1"/>
</dbReference>
<evidence type="ECO:0000256" key="7">
    <source>
        <dbReference type="ARBA" id="ARBA00022750"/>
    </source>
</evidence>
<dbReference type="PROSITE" id="PS00598">
    <property type="entry name" value="CHROMO_1"/>
    <property type="match status" value="1"/>
</dbReference>
<dbReference type="GO" id="GO:0015074">
    <property type="term" value="P:DNA integration"/>
    <property type="evidence" value="ECO:0007669"/>
    <property type="project" value="UniProtKB-KW"/>
</dbReference>
<keyword evidence="9" id="KW-0378">Hydrolase</keyword>
<evidence type="ECO:0000259" key="18">
    <source>
        <dbReference type="PROSITE" id="PS50013"/>
    </source>
</evidence>
<evidence type="ECO:0000256" key="8">
    <source>
        <dbReference type="ARBA" id="ARBA00022759"/>
    </source>
</evidence>
<keyword evidence="7" id="KW-0064">Aspartyl protease</keyword>
<dbReference type="Pfam" id="PF17917">
    <property type="entry name" value="RT_RNaseH"/>
    <property type="match status" value="1"/>
</dbReference>
<evidence type="ECO:0000256" key="10">
    <source>
        <dbReference type="ARBA" id="ARBA00022842"/>
    </source>
</evidence>
<dbReference type="PANTHER" id="PTHR37984">
    <property type="entry name" value="PROTEIN CBG26694"/>
    <property type="match status" value="1"/>
</dbReference>
<evidence type="ECO:0000313" key="20">
    <source>
        <dbReference type="EMBL" id="SGY53930.1"/>
    </source>
</evidence>
<dbReference type="Gene3D" id="2.40.50.40">
    <property type="match status" value="1"/>
</dbReference>
<dbReference type="Proteomes" id="UP000249464">
    <property type="component" value="Unassembled WGS sequence"/>
</dbReference>
<evidence type="ECO:0000256" key="14">
    <source>
        <dbReference type="ARBA" id="ARBA00022932"/>
    </source>
</evidence>
<evidence type="ECO:0000259" key="19">
    <source>
        <dbReference type="PROSITE" id="PS50994"/>
    </source>
</evidence>
<dbReference type="InterPro" id="IPR023779">
    <property type="entry name" value="Chromodomain_CS"/>
</dbReference>
<organism evidence="20 21">
    <name type="scientific">Microbotryum silenes-dioicae</name>
    <dbReference type="NCBI Taxonomy" id="796604"/>
    <lineage>
        <taxon>Eukaryota</taxon>
        <taxon>Fungi</taxon>
        <taxon>Dikarya</taxon>
        <taxon>Basidiomycota</taxon>
        <taxon>Pucciniomycotina</taxon>
        <taxon>Microbotryomycetes</taxon>
        <taxon>Microbotryales</taxon>
        <taxon>Microbotryaceae</taxon>
        <taxon>Microbotryum</taxon>
    </lineage>
</organism>
<feature type="domain" description="Integrase catalytic" evidence="19">
    <location>
        <begin position="237"/>
        <end position="402"/>
    </location>
</feature>
<dbReference type="InterPro" id="IPR043502">
    <property type="entry name" value="DNA/RNA_pol_sf"/>
</dbReference>
<dbReference type="CDD" id="cd00024">
    <property type="entry name" value="CD_CSD"/>
    <property type="match status" value="1"/>
</dbReference>
<evidence type="ECO:0000256" key="4">
    <source>
        <dbReference type="ARBA" id="ARBA00022695"/>
    </source>
</evidence>
<accession>A0A2X0M545</accession>
<evidence type="ECO:0000256" key="15">
    <source>
        <dbReference type="ARBA" id="ARBA00023125"/>
    </source>
</evidence>
<proteinExistence type="predicted"/>
<evidence type="ECO:0000256" key="6">
    <source>
        <dbReference type="ARBA" id="ARBA00022723"/>
    </source>
</evidence>
<dbReference type="GO" id="GO:0004190">
    <property type="term" value="F:aspartic-type endopeptidase activity"/>
    <property type="evidence" value="ECO:0007669"/>
    <property type="project" value="UniProtKB-KW"/>
</dbReference>
<evidence type="ECO:0000256" key="16">
    <source>
        <dbReference type="ARBA" id="ARBA00023172"/>
    </source>
</evidence>
<dbReference type="InterPro" id="IPR012337">
    <property type="entry name" value="RNaseH-like_sf"/>
</dbReference>
<keyword evidence="14" id="KW-0239">DNA-directed DNA polymerase</keyword>
<dbReference type="GO" id="GO:0003677">
    <property type="term" value="F:DNA binding"/>
    <property type="evidence" value="ECO:0007669"/>
    <property type="project" value="UniProtKB-KW"/>
</dbReference>
<dbReference type="GO" id="GO:0006508">
    <property type="term" value="P:proteolysis"/>
    <property type="evidence" value="ECO:0007669"/>
    <property type="project" value="UniProtKB-KW"/>
</dbReference>
<keyword evidence="16" id="KW-0233">DNA recombination</keyword>
<dbReference type="GO" id="GO:0003887">
    <property type="term" value="F:DNA-directed DNA polymerase activity"/>
    <property type="evidence" value="ECO:0007669"/>
    <property type="project" value="UniProtKB-KW"/>
</dbReference>
<dbReference type="GO" id="GO:0005634">
    <property type="term" value="C:nucleus"/>
    <property type="evidence" value="ECO:0007669"/>
    <property type="project" value="UniProtKB-SubCell"/>
</dbReference>
<reference evidence="20 21" key="1">
    <citation type="submission" date="2016-11" db="EMBL/GenBank/DDBJ databases">
        <authorList>
            <person name="Jaros S."/>
            <person name="Januszkiewicz K."/>
            <person name="Wedrychowicz H."/>
        </authorList>
    </citation>
    <scope>NUCLEOTIDE SEQUENCE [LARGE SCALE GENOMIC DNA]</scope>
</reference>
<keyword evidence="13" id="KW-0695">RNA-directed DNA polymerase</keyword>
<dbReference type="CDD" id="cd09272">
    <property type="entry name" value="RNase_HI_RT_Ty1"/>
    <property type="match status" value="1"/>
</dbReference>
<keyword evidence="17" id="KW-0539">Nucleus</keyword>
<keyword evidence="5" id="KW-0540">Nuclease</keyword>
<keyword evidence="11" id="KW-0694">RNA-binding</keyword>
<dbReference type="SUPFAM" id="SSF53098">
    <property type="entry name" value="Ribonuclease H-like"/>
    <property type="match status" value="2"/>
</dbReference>
<dbReference type="FunFam" id="3.30.420.10:FF:000032">
    <property type="entry name" value="Retrovirus-related Pol polyprotein from transposon 297-like Protein"/>
    <property type="match status" value="1"/>
</dbReference>
<dbReference type="GO" id="GO:0004519">
    <property type="term" value="F:endonuclease activity"/>
    <property type="evidence" value="ECO:0007669"/>
    <property type="project" value="UniProtKB-KW"/>
</dbReference>
<dbReference type="Pfam" id="PF00385">
    <property type="entry name" value="Chromo"/>
    <property type="match status" value="1"/>
</dbReference>
<comment type="subcellular location">
    <subcellularLocation>
        <location evidence="1">Nucleus</location>
    </subcellularLocation>
</comment>
<sequence length="1553" mass="174658">MPAGYWSRQYSPAEGNYAAHEMELLAIVEALHHWRADLLGVRFKILTDHHSLAGFMKQPSLSRRQARWTKRLADYDFEIVYVRGPENTVADALSRYSFPEDCATRGASDDVNMLAEATLDPAFLKALKDGYLNDTHCQQAIKNIDSTPGYSYKDGIARFEGRILLPKTGDFRENAIHDAHDATGHFGLHKTYERLRRDFIWSGMKESCKEYVESCSVCQTMKMHGTGFAGRIHNLNVPDRPMREVGLDFVGPLIPSNGNDALLTVTDCLSGYVRIIPCRTTDNATTTADRFFDGWHRYFGMPRVLVSDRDKLFTSEFWRAYTGRMGTKLAMLTAFHPQTDGRSERTNRTVIQVLRTMVNRRQNDWSKHLATVEFVINSSVNRPTRATRYGKLEPEFAVGNRVLVDSRDRQLRYKADGEARSAKFFPRFDGPYEVLAARPETSNYKLKLNAGDKSHNVFHASKLRHWTDNDGAAFPGREATEPASVVVQGNEEWEVDRIVDEKGKGKRKRYLVKWKGWADSDNTWEPRAHLEETIVLEEWERERAEGERGKEGRCKARAPGPYEKGARAWTLLVSPQRLTRVSSARLDKGLYLLDADHSKCQQLALLSRSQSSVPLLTLHRCLGHLAPSSIQKMVATGLLEGLGAGYSDKEVEKFVCNACLSAKGHRLPFPDSDSHSSKRLGLVHSDVLSLPERSLTGKQYLVTFLDDYSRKLWAYAIGHKSEVFGVFKTWLAKVELETGATLKVLRTDNGGEYCLRAFTDFCKARGTRRQYSIPRTPQQNGRAERVNRSIVEGVLALLADAHLPKTFWEEAAAYFVYCKNLCQHLALDKETPNSVWQGERANALALHPFGCTAWLTVAPELCSKLDPKAVRVLFTGYDLASKAFRFYDTTTKKIILGRNASFLDTEFPGLHGDSTEQDADTHFASAPIAEPQDTVKTWTPLPQVRLDPPDVHRPDFSTYREPASAEESPDELDLIGRHSRDESPDEIDFLTRHHRAFIATDDDTSDAEAIQPVKSITSDPQTWREAMSSDKREVWARAADDEFNSMRDDFKVFTIEDRSTVPTGATIVTSKFVWKTKRNALGEITGHKARLVAQGNRQRDGIDFNETFAPVARFSSIRSLLALAAANGLHVHQADIDKAYLHGDLDHDIWMMAPRGFDLPSDKVLRLRRLIYGLKQAGQIWNRHIDASLRDLGYTATGTDHCIYSRLDARQRSHYIALYVDDLLMISPDLAKIKRVISGLERRYGVKRLGPAEYILGIQIRRLDDGSIALSQERYIMDVLAQFHFDTTTRGTTVPMTPGLSLTAIPGQGTEQIKSWYLQAIGSLLYISLGTRPDIAFAVSYLARFANNPGSRHWIAVKHVLRYLRATYRDELLYARGETRITGVVGYSDANWGACVDTSVSTMGYVFYIAGSAVSWSSKRQSRVADSTTDAEYLALSHAGKEGIYLSQLLEELHVQPVAPAHIFTDNEAAAAVAHDPVRVSGTRHIRLREHFVRDMVNRGDISLSHVGTSDMVADIFTKALGPKVFSTHCYALGLRTRHPRLGSASHLREGGV</sequence>
<dbReference type="Pfam" id="PF17921">
    <property type="entry name" value="Integrase_H2C2"/>
    <property type="match status" value="1"/>
</dbReference>
<name>A0A2X0M545_9BASI</name>
<dbReference type="InterPro" id="IPR000953">
    <property type="entry name" value="Chromo/chromo_shadow_dom"/>
</dbReference>
<feature type="domain" description="Integrase catalytic" evidence="19">
    <location>
        <begin position="666"/>
        <end position="840"/>
    </location>
</feature>
<keyword evidence="2" id="KW-0645">Protease</keyword>
<feature type="domain" description="Chromo" evidence="18">
    <location>
        <begin position="493"/>
        <end position="551"/>
    </location>
</feature>
<dbReference type="SUPFAM" id="SSF54160">
    <property type="entry name" value="Chromo domain-like"/>
    <property type="match status" value="1"/>
</dbReference>
<keyword evidence="21" id="KW-1185">Reference proteome</keyword>
<protein>
    <submittedName>
        <fullName evidence="20">BQ5605_C006g03819 protein</fullName>
    </submittedName>
</protein>
<evidence type="ECO:0000256" key="1">
    <source>
        <dbReference type="ARBA" id="ARBA00004123"/>
    </source>
</evidence>
<dbReference type="CDD" id="cd09274">
    <property type="entry name" value="RNase_HI_RT_Ty3"/>
    <property type="match status" value="1"/>
</dbReference>
<dbReference type="InterPro" id="IPR056924">
    <property type="entry name" value="SH3_Tf2-1"/>
</dbReference>
<dbReference type="InterPro" id="IPR013103">
    <property type="entry name" value="RVT_2"/>
</dbReference>
<keyword evidence="6" id="KW-0479">Metal-binding</keyword>
<dbReference type="PROSITE" id="PS50994">
    <property type="entry name" value="INTEGRASE"/>
    <property type="match status" value="2"/>
</dbReference>
<keyword evidence="8" id="KW-0255">Endonuclease</keyword>
<evidence type="ECO:0000313" key="21">
    <source>
        <dbReference type="Proteomes" id="UP000249464"/>
    </source>
</evidence>
<dbReference type="SUPFAM" id="SSF56672">
    <property type="entry name" value="DNA/RNA polymerases"/>
    <property type="match status" value="2"/>
</dbReference>
<dbReference type="InterPro" id="IPR016197">
    <property type="entry name" value="Chromo-like_dom_sf"/>
</dbReference>
<evidence type="ECO:0000256" key="9">
    <source>
        <dbReference type="ARBA" id="ARBA00022801"/>
    </source>
</evidence>
<dbReference type="Gene3D" id="3.30.420.10">
    <property type="entry name" value="Ribonuclease H-like superfamily/Ribonuclease H"/>
    <property type="match status" value="2"/>
</dbReference>
<evidence type="ECO:0000256" key="17">
    <source>
        <dbReference type="ARBA" id="ARBA00023242"/>
    </source>
</evidence>
<keyword evidence="10" id="KW-0460">Magnesium</keyword>
<dbReference type="GO" id="GO:0003964">
    <property type="term" value="F:RNA-directed DNA polymerase activity"/>
    <property type="evidence" value="ECO:0007669"/>
    <property type="project" value="UniProtKB-KW"/>
</dbReference>